<name>H6U4R6_PSEMH</name>
<feature type="transmembrane region" description="Helical" evidence="16">
    <location>
        <begin position="55"/>
        <end position="75"/>
    </location>
</feature>
<dbReference type="AlphaFoldDB" id="H6U4R6"/>
<comment type="function">
    <text evidence="16">Core subunit of the mitochondrial membrane respiratory chain NADH dehydrogenase (Complex I) which catalyzes electron transfer from NADH through the respiratory chain, using ubiquinone as an electron acceptor. Essential for the catalytic activity and assembly of complex I.</text>
</comment>
<keyword evidence="6 16" id="KW-0679">Respiratory chain</keyword>
<keyword evidence="14 16" id="KW-0472">Membrane</keyword>
<evidence type="ECO:0000256" key="6">
    <source>
        <dbReference type="ARBA" id="ARBA00022660"/>
    </source>
</evidence>
<feature type="transmembrane region" description="Helical" evidence="16">
    <location>
        <begin position="353"/>
        <end position="375"/>
    </location>
</feature>
<evidence type="ECO:0000256" key="12">
    <source>
        <dbReference type="ARBA" id="ARBA00023075"/>
    </source>
</evidence>
<feature type="transmembrane region" description="Helical" evidence="16">
    <location>
        <begin position="106"/>
        <end position="122"/>
    </location>
</feature>
<evidence type="ECO:0000256" key="4">
    <source>
        <dbReference type="ARBA" id="ARBA00021006"/>
    </source>
</evidence>
<geneLocation type="mitochondrion" evidence="18"/>
<dbReference type="GO" id="GO:0003954">
    <property type="term" value="F:NADH dehydrogenase activity"/>
    <property type="evidence" value="ECO:0007669"/>
    <property type="project" value="TreeGrafter"/>
</dbReference>
<feature type="transmembrane region" description="Helical" evidence="16">
    <location>
        <begin position="324"/>
        <end position="347"/>
    </location>
</feature>
<feature type="transmembrane region" description="Helical" evidence="16">
    <location>
        <begin position="134"/>
        <end position="153"/>
    </location>
</feature>
<feature type="transmembrane region" description="Helical" evidence="16">
    <location>
        <begin position="287"/>
        <end position="312"/>
    </location>
</feature>
<feature type="transmembrane region" description="Helical" evidence="16">
    <location>
        <begin position="232"/>
        <end position="248"/>
    </location>
</feature>
<keyword evidence="5 16" id="KW-0813">Transport</keyword>
<evidence type="ECO:0000256" key="1">
    <source>
        <dbReference type="ARBA" id="ARBA00004225"/>
    </source>
</evidence>
<dbReference type="PANTHER" id="PTHR43507:SF20">
    <property type="entry name" value="NADH-UBIQUINONE OXIDOREDUCTASE CHAIN 4"/>
    <property type="match status" value="1"/>
</dbReference>
<keyword evidence="9 16" id="KW-0249">Electron transport</keyword>
<dbReference type="EMBL" id="JN592039">
    <property type="protein sequence ID" value="AEO93252.1"/>
    <property type="molecule type" value="Genomic_DNA"/>
</dbReference>
<dbReference type="GO" id="GO:0008137">
    <property type="term" value="F:NADH dehydrogenase (ubiquinone) activity"/>
    <property type="evidence" value="ECO:0007669"/>
    <property type="project" value="UniProtKB-UniRule"/>
</dbReference>
<dbReference type="GO" id="GO:0031966">
    <property type="term" value="C:mitochondrial membrane"/>
    <property type="evidence" value="ECO:0007669"/>
    <property type="project" value="UniProtKB-SubCell"/>
</dbReference>
<dbReference type="InterPro" id="IPR003918">
    <property type="entry name" value="NADH_UbQ_OxRdtase"/>
</dbReference>
<dbReference type="GO" id="GO:0042773">
    <property type="term" value="P:ATP synthesis coupled electron transport"/>
    <property type="evidence" value="ECO:0007669"/>
    <property type="project" value="InterPro"/>
</dbReference>
<protein>
    <recommendedName>
        <fullName evidence="4 16">NADH-ubiquinone oxidoreductase chain 4</fullName>
        <ecNumber evidence="3 16">7.1.1.2</ecNumber>
    </recommendedName>
</protein>
<evidence type="ECO:0000256" key="2">
    <source>
        <dbReference type="ARBA" id="ARBA00009025"/>
    </source>
</evidence>
<evidence type="ECO:0000256" key="9">
    <source>
        <dbReference type="ARBA" id="ARBA00022982"/>
    </source>
</evidence>
<keyword evidence="11 16" id="KW-0520">NAD</keyword>
<evidence type="ECO:0000256" key="16">
    <source>
        <dbReference type="RuleBase" id="RU003297"/>
    </source>
</evidence>
<evidence type="ECO:0000256" key="14">
    <source>
        <dbReference type="ARBA" id="ARBA00023136"/>
    </source>
</evidence>
<feature type="transmembrane region" description="Helical" evidence="16">
    <location>
        <begin position="260"/>
        <end position="281"/>
    </location>
</feature>
<evidence type="ECO:0000256" key="10">
    <source>
        <dbReference type="ARBA" id="ARBA00022989"/>
    </source>
</evidence>
<keyword evidence="10 16" id="KW-1133">Transmembrane helix</keyword>
<dbReference type="EC" id="7.1.1.2" evidence="3 16"/>
<feature type="transmembrane region" description="Helical" evidence="16">
    <location>
        <begin position="173"/>
        <end position="192"/>
    </location>
</feature>
<gene>
    <name evidence="18" type="primary">nad4</name>
</gene>
<evidence type="ECO:0000256" key="5">
    <source>
        <dbReference type="ARBA" id="ARBA00022448"/>
    </source>
</evidence>
<evidence type="ECO:0000256" key="15">
    <source>
        <dbReference type="ARBA" id="ARBA00049551"/>
    </source>
</evidence>
<evidence type="ECO:0000256" key="11">
    <source>
        <dbReference type="ARBA" id="ARBA00023027"/>
    </source>
</evidence>
<dbReference type="GO" id="GO:0015990">
    <property type="term" value="P:electron transport coupled proton transport"/>
    <property type="evidence" value="ECO:0007669"/>
    <property type="project" value="TreeGrafter"/>
</dbReference>
<accession>H6U4R6</accession>
<feature type="domain" description="NADH:quinone oxidoreductase/Mrp antiporter transmembrane" evidence="17">
    <location>
        <begin position="99"/>
        <end position="371"/>
    </location>
</feature>
<evidence type="ECO:0000313" key="18">
    <source>
        <dbReference type="EMBL" id="AEO93252.1"/>
    </source>
</evidence>
<dbReference type="Pfam" id="PF00361">
    <property type="entry name" value="Proton_antipo_M"/>
    <property type="match status" value="1"/>
</dbReference>
<reference evidence="18" key="1">
    <citation type="journal article" date="2012" name="Mol. Biol. Rep.">
        <title>The complete mitochondrial genome of Pseudochauhanea macrorchis (Monogenea: Chauhaneidae) revealed a highly repetitive region and a gene rearrangement hot spot in Polyopisthocotylea.</title>
        <authorList>
            <person name="Zhang J."/>
            <person name="Wu X."/>
            <person name="Xie M."/>
            <person name="Li A."/>
        </authorList>
    </citation>
    <scope>NUCLEOTIDE SEQUENCE</scope>
</reference>
<dbReference type="PRINTS" id="PR01437">
    <property type="entry name" value="NUOXDRDTASE4"/>
</dbReference>
<evidence type="ECO:0000256" key="3">
    <source>
        <dbReference type="ARBA" id="ARBA00012944"/>
    </source>
</evidence>
<feature type="transmembrane region" description="Helical" evidence="16">
    <location>
        <begin position="199"/>
        <end position="220"/>
    </location>
</feature>
<comment type="subcellular location">
    <subcellularLocation>
        <location evidence="1 16">Mitochondrion membrane</location>
        <topology evidence="1 16">Multi-pass membrane protein</topology>
    </subcellularLocation>
</comment>
<comment type="similarity">
    <text evidence="2 16">Belongs to the complex I subunit 4 family.</text>
</comment>
<keyword evidence="13 16" id="KW-0496">Mitochondrion</keyword>
<evidence type="ECO:0000256" key="7">
    <source>
        <dbReference type="ARBA" id="ARBA00022692"/>
    </source>
</evidence>
<keyword evidence="12 16" id="KW-0830">Ubiquinone</keyword>
<evidence type="ECO:0000256" key="8">
    <source>
        <dbReference type="ARBA" id="ARBA00022967"/>
    </source>
</evidence>
<feature type="transmembrane region" description="Helical" evidence="16">
    <location>
        <begin position="12"/>
        <end position="35"/>
    </location>
</feature>
<keyword evidence="8" id="KW-1278">Translocase</keyword>
<sequence length="377" mass="42675">MSVMNINKINSHFYFISLGVFFLLLLVNVINITLSNGLNNEGCGLVINTSFSLDLLGVVMGLLSWFIGFSIILFFNNSLNYNTFFIFSSILCSFICFLSYNCLVFWVFYELSILFLLFMLYSDSPYSERFLAGWYLMAYGFFSGVPMLVVLVNNSLLNGSFNYNTWTSINCDWLLFILFISKIPLLPFHVWLPIVHAEASSVTSVCLSGYIMKLGIVGVLRFCSDVINSNLIFLYLCCSLIFAIFIFVSSIEENDFKRWLAMLSLCHIVVGVICLCSNNVISESSSLYFGLGHGLSASYFFLLIMFLGILGGSRLTSGISLTNSWSFCFNWSFLLGFCYVASFPPILNFFIEVWLIGVYSSSWGIYLLLLVYLFLEA</sequence>
<organism evidence="18">
    <name type="scientific">Pseudochauhanea macrorchis</name>
    <name type="common">Flatworm</name>
    <dbReference type="NCBI Taxonomy" id="1086615"/>
    <lineage>
        <taxon>Eukaryota</taxon>
        <taxon>Metazoa</taxon>
        <taxon>Spiralia</taxon>
        <taxon>Lophotrochozoa</taxon>
        <taxon>Platyhelminthes</taxon>
        <taxon>Monogenea</taxon>
        <taxon>Polyopisthocotylea</taxon>
        <taxon>Mazocraeidea</taxon>
        <taxon>Chauhaneidae</taxon>
        <taxon>Pseudochauhanea</taxon>
    </lineage>
</organism>
<dbReference type="InterPro" id="IPR001750">
    <property type="entry name" value="ND/Mrp_TM"/>
</dbReference>
<evidence type="ECO:0000256" key="13">
    <source>
        <dbReference type="ARBA" id="ARBA00023128"/>
    </source>
</evidence>
<dbReference type="PANTHER" id="PTHR43507">
    <property type="entry name" value="NADH-UBIQUINONE OXIDOREDUCTASE CHAIN 4"/>
    <property type="match status" value="1"/>
</dbReference>
<dbReference type="GO" id="GO:0048039">
    <property type="term" value="F:ubiquinone binding"/>
    <property type="evidence" value="ECO:0007669"/>
    <property type="project" value="TreeGrafter"/>
</dbReference>
<keyword evidence="7 16" id="KW-0812">Transmembrane</keyword>
<proteinExistence type="inferred from homology"/>
<comment type="catalytic activity">
    <reaction evidence="15 16">
        <text>a ubiquinone + NADH + 5 H(+)(in) = a ubiquinol + NAD(+) + 4 H(+)(out)</text>
        <dbReference type="Rhea" id="RHEA:29091"/>
        <dbReference type="Rhea" id="RHEA-COMP:9565"/>
        <dbReference type="Rhea" id="RHEA-COMP:9566"/>
        <dbReference type="ChEBI" id="CHEBI:15378"/>
        <dbReference type="ChEBI" id="CHEBI:16389"/>
        <dbReference type="ChEBI" id="CHEBI:17976"/>
        <dbReference type="ChEBI" id="CHEBI:57540"/>
        <dbReference type="ChEBI" id="CHEBI:57945"/>
        <dbReference type="EC" id="7.1.1.2"/>
    </reaction>
</comment>
<evidence type="ECO:0000259" key="17">
    <source>
        <dbReference type="Pfam" id="PF00361"/>
    </source>
</evidence>